<dbReference type="InterPro" id="IPR051045">
    <property type="entry name" value="TonB-dependent_transducer"/>
</dbReference>
<evidence type="ECO:0000256" key="2">
    <source>
        <dbReference type="ARBA" id="ARBA00006555"/>
    </source>
</evidence>
<dbReference type="RefSeq" id="WP_191710398.1">
    <property type="nucleotide sequence ID" value="NZ_JACSPQ010000010.1"/>
</dbReference>
<accession>A0ABR8VCM5</accession>
<dbReference type="PANTHER" id="PTHR33446">
    <property type="entry name" value="PROTEIN TONB-RELATED"/>
    <property type="match status" value="1"/>
</dbReference>
<evidence type="ECO:0000256" key="6">
    <source>
        <dbReference type="ARBA" id="ARBA00022692"/>
    </source>
</evidence>
<organism evidence="12 13">
    <name type="scientific">Phocaeicola faecium</name>
    <dbReference type="NCBI Taxonomy" id="2762213"/>
    <lineage>
        <taxon>Bacteria</taxon>
        <taxon>Pseudomonadati</taxon>
        <taxon>Bacteroidota</taxon>
        <taxon>Bacteroidia</taxon>
        <taxon>Bacteroidales</taxon>
        <taxon>Bacteroidaceae</taxon>
        <taxon>Phocaeicola</taxon>
    </lineage>
</organism>
<keyword evidence="7" id="KW-0653">Protein transport</keyword>
<evidence type="ECO:0000256" key="9">
    <source>
        <dbReference type="ARBA" id="ARBA00023136"/>
    </source>
</evidence>
<keyword evidence="8 10" id="KW-1133">Transmembrane helix</keyword>
<keyword evidence="9 10" id="KW-0472">Membrane</keyword>
<gene>
    <name evidence="12" type="ORF">H9626_09945</name>
</gene>
<dbReference type="InterPro" id="IPR006260">
    <property type="entry name" value="TonB/TolA_C"/>
</dbReference>
<dbReference type="Proteomes" id="UP000616346">
    <property type="component" value="Unassembled WGS sequence"/>
</dbReference>
<feature type="transmembrane region" description="Helical" evidence="10">
    <location>
        <begin position="37"/>
        <end position="54"/>
    </location>
</feature>
<evidence type="ECO:0000256" key="10">
    <source>
        <dbReference type="SAM" id="Phobius"/>
    </source>
</evidence>
<proteinExistence type="inferred from homology"/>
<keyword evidence="6 10" id="KW-0812">Transmembrane</keyword>
<evidence type="ECO:0000313" key="13">
    <source>
        <dbReference type="Proteomes" id="UP000616346"/>
    </source>
</evidence>
<keyword evidence="5" id="KW-0997">Cell inner membrane</keyword>
<dbReference type="PROSITE" id="PS52015">
    <property type="entry name" value="TONB_CTD"/>
    <property type="match status" value="1"/>
</dbReference>
<feature type="transmembrane region" description="Helical" evidence="10">
    <location>
        <begin position="93"/>
        <end position="114"/>
    </location>
</feature>
<comment type="subcellular location">
    <subcellularLocation>
        <location evidence="1">Cell inner membrane</location>
        <topology evidence="1">Single-pass membrane protein</topology>
        <orientation evidence="1">Periplasmic side</orientation>
    </subcellularLocation>
</comment>
<evidence type="ECO:0000256" key="3">
    <source>
        <dbReference type="ARBA" id="ARBA00022448"/>
    </source>
</evidence>
<evidence type="ECO:0000256" key="8">
    <source>
        <dbReference type="ARBA" id="ARBA00022989"/>
    </source>
</evidence>
<keyword evidence="13" id="KW-1185">Reference proteome</keyword>
<dbReference type="PANTHER" id="PTHR33446:SF2">
    <property type="entry name" value="PROTEIN TONB"/>
    <property type="match status" value="1"/>
</dbReference>
<feature type="domain" description="TonB C-terminal" evidence="11">
    <location>
        <begin position="363"/>
        <end position="453"/>
    </location>
</feature>
<feature type="transmembrane region" description="Helical" evidence="10">
    <location>
        <begin position="6"/>
        <end position="25"/>
    </location>
</feature>
<dbReference type="Pfam" id="PF03544">
    <property type="entry name" value="TonB_C"/>
    <property type="match status" value="1"/>
</dbReference>
<evidence type="ECO:0000256" key="7">
    <source>
        <dbReference type="ARBA" id="ARBA00022927"/>
    </source>
</evidence>
<keyword evidence="4" id="KW-1003">Cell membrane</keyword>
<dbReference type="EMBL" id="JACSPQ010000010">
    <property type="protein sequence ID" value="MBD8002529.1"/>
    <property type="molecule type" value="Genomic_DNA"/>
</dbReference>
<dbReference type="InterPro" id="IPR037682">
    <property type="entry name" value="TonB_C"/>
</dbReference>
<comment type="similarity">
    <text evidence="2">Belongs to the TonB family.</text>
</comment>
<sequence>MATEFIYLLQVNAGIALFYAFYKLFCCRDTFLVWRRVVLLLLPVLSFLLPWVGMSDWMQGQTAVTRVADYYETLALPEVLVTPLNSMGRTVGFYRLCFLVLWVGMVCLCGRILIQLISLFRLARISPSGVLEGVRVRYLQEPSGAFSFFGWIFVCKDSVKPDEVKEVLTHELAHVRQWHSVDILLMEALTAICWWNPFAWLVRQEVRRNLEYLADRSVIASGVAPRHYQYHLLQAVCSFPEIGLSNHFNFTHLKERIIMMNKKQTNGAAHLKYVLFALPTFALLVAGNVSCTSETKPADEAVQENPEKVAVEAEPGKEQPVPSESSNVTVSVAEVGEGQAIPEASSAEEDILEVAEVMPEFPGGYKALLEFISKNVSYPEEAMKNAWQGRVVLQFVIEKDGAVSNIKVLRSVNETLDNEAMRVIREMPKWTPGKDKGKEVRCKYTIPIVFALK</sequence>
<dbReference type="SUPFAM" id="SSF74653">
    <property type="entry name" value="TolA/TonB C-terminal domain"/>
    <property type="match status" value="1"/>
</dbReference>
<protein>
    <submittedName>
        <fullName evidence="12">TonB family protein</fullName>
    </submittedName>
</protein>
<dbReference type="InterPro" id="IPR008756">
    <property type="entry name" value="Peptidase_M56"/>
</dbReference>
<keyword evidence="3" id="KW-0813">Transport</keyword>
<dbReference type="NCBIfam" id="TIGR01352">
    <property type="entry name" value="tonB_Cterm"/>
    <property type="match status" value="1"/>
</dbReference>
<comment type="caution">
    <text evidence="12">The sequence shown here is derived from an EMBL/GenBank/DDBJ whole genome shotgun (WGS) entry which is preliminary data.</text>
</comment>
<dbReference type="CDD" id="cd07341">
    <property type="entry name" value="M56_BlaR1_MecR1_like"/>
    <property type="match status" value="1"/>
</dbReference>
<dbReference type="Gene3D" id="3.30.1150.10">
    <property type="match status" value="1"/>
</dbReference>
<evidence type="ECO:0000256" key="1">
    <source>
        <dbReference type="ARBA" id="ARBA00004383"/>
    </source>
</evidence>
<name>A0ABR8VCM5_9BACT</name>
<evidence type="ECO:0000256" key="5">
    <source>
        <dbReference type="ARBA" id="ARBA00022519"/>
    </source>
</evidence>
<reference evidence="12 13" key="1">
    <citation type="submission" date="2020-08" db="EMBL/GenBank/DDBJ databases">
        <title>A Genomic Blueprint of the Chicken Gut Microbiome.</title>
        <authorList>
            <person name="Gilroy R."/>
            <person name="Ravi A."/>
            <person name="Getino M."/>
            <person name="Pursley I."/>
            <person name="Horton D.L."/>
            <person name="Alikhan N.-F."/>
            <person name="Baker D."/>
            <person name="Gharbi K."/>
            <person name="Hall N."/>
            <person name="Watson M."/>
            <person name="Adriaenssens E.M."/>
            <person name="Foster-Nyarko E."/>
            <person name="Jarju S."/>
            <person name="Secka A."/>
            <person name="Antonio M."/>
            <person name="Oren A."/>
            <person name="Chaudhuri R."/>
            <person name="La Ragione R.M."/>
            <person name="Hildebrand F."/>
            <person name="Pallen M.J."/>
        </authorList>
    </citation>
    <scope>NUCLEOTIDE SEQUENCE [LARGE SCALE GENOMIC DNA]</scope>
    <source>
        <strain evidence="12 13">Sa1YUN3</strain>
    </source>
</reference>
<evidence type="ECO:0000256" key="4">
    <source>
        <dbReference type="ARBA" id="ARBA00022475"/>
    </source>
</evidence>
<evidence type="ECO:0000313" key="12">
    <source>
        <dbReference type="EMBL" id="MBD8002529.1"/>
    </source>
</evidence>
<dbReference type="Pfam" id="PF05569">
    <property type="entry name" value="Peptidase_M56"/>
    <property type="match status" value="1"/>
</dbReference>
<evidence type="ECO:0000259" key="11">
    <source>
        <dbReference type="PROSITE" id="PS52015"/>
    </source>
</evidence>